<feature type="domain" description="Methyltransferase FkbM" evidence="2">
    <location>
        <begin position="30"/>
        <end position="191"/>
    </location>
</feature>
<dbReference type="InterPro" id="IPR006342">
    <property type="entry name" value="FkbM_mtfrase"/>
</dbReference>
<reference evidence="3" key="1">
    <citation type="submission" date="2022-07" db="EMBL/GenBank/DDBJ databases">
        <authorList>
            <consortium name="Clinical and Environmental Microbiology Branch: Whole genome sequencing antimicrobial resistance pathogens in the healthcare setting"/>
        </authorList>
    </citation>
    <scope>NUCLEOTIDE SEQUENCE</scope>
    <source>
        <strain evidence="3">Stenotrophomonas_maltophilia_2021CK-00905</strain>
    </source>
</reference>
<organism evidence="3 4">
    <name type="scientific">Stenotrophomonas maltophilia</name>
    <name type="common">Pseudomonas maltophilia</name>
    <name type="synonym">Xanthomonas maltophilia</name>
    <dbReference type="NCBI Taxonomy" id="40324"/>
    <lineage>
        <taxon>Bacteria</taxon>
        <taxon>Pseudomonadati</taxon>
        <taxon>Pseudomonadota</taxon>
        <taxon>Gammaproteobacteria</taxon>
        <taxon>Lysobacterales</taxon>
        <taxon>Lysobacteraceae</taxon>
        <taxon>Stenotrophomonas</taxon>
        <taxon>Stenotrophomonas maltophilia group</taxon>
    </lineage>
</organism>
<dbReference type="Proteomes" id="UP001214521">
    <property type="component" value="Unassembled WGS sequence"/>
</dbReference>
<comment type="caution">
    <text evidence="3">The sequence shown here is derived from an EMBL/GenBank/DDBJ whole genome shotgun (WGS) entry which is preliminary data.</text>
</comment>
<evidence type="ECO:0000259" key="2">
    <source>
        <dbReference type="Pfam" id="PF05050"/>
    </source>
</evidence>
<dbReference type="RefSeq" id="WP_164158715.1">
    <property type="nucleotide sequence ID" value="NZ_JBFCWN010000008.1"/>
</dbReference>
<sequence length="467" mass="51954">MSKLISYAQNFEDVILWRVLGHIKGGRYIDVGAQSPDIDSVSLAFYERGWRGIHVEPTQHYSDLLRARRPDEQVLQVAVTDAPGELRFFDVADTGLSTLDEQIAQEHRDAGFNVSEVRVPAVTLDSVFEMAGPGEIHWLKIDVEGAEREVIAGWNGSRRPWVLVIEGTRPQSPELNHHQWDPTVLAKGYSYVYFDGLNRFYVSDAHPELAAVLTCGPNVFDDFVLAPQSAFCSAANALAAEAMAQQRASAAEAAQQQREAAAEVEGQQRAQLAEASRKIELLEVELQARRASEAAFQREKNLIVEAAGEYREEFQRAVAQNQVFAVEIGRRDAEIVRLNEVVHALLTSTSWRITRPLRGLKYLVTQPTMFARRVVLAAMRRVAQRPAVARPLNTLLKRVPRLHAKLISVAVNNRIIAQVPGAMQHAGLVGGVGSFEGLTEVQALEQLSMRGQALYTDIAVANRRERR</sequence>
<dbReference type="EMBL" id="ABLOMU010000002">
    <property type="protein sequence ID" value="EKT4439629.1"/>
    <property type="molecule type" value="Genomic_DNA"/>
</dbReference>
<dbReference type="NCBIfam" id="TIGR01444">
    <property type="entry name" value="fkbM_fam"/>
    <property type="match status" value="1"/>
</dbReference>
<keyword evidence="3" id="KW-0489">Methyltransferase</keyword>
<dbReference type="AlphaFoldDB" id="A0AAI9C7M8"/>
<keyword evidence="1" id="KW-0175">Coiled coil</keyword>
<evidence type="ECO:0000256" key="1">
    <source>
        <dbReference type="SAM" id="Coils"/>
    </source>
</evidence>
<feature type="coiled-coil region" evidence="1">
    <location>
        <begin position="265"/>
        <end position="292"/>
    </location>
</feature>
<keyword evidence="3" id="KW-0808">Transferase</keyword>
<accession>A0AAI9C7M8</accession>
<name>A0AAI9C7M8_STEMA</name>
<gene>
    <name evidence="3" type="ORF">QEK83_000224</name>
</gene>
<dbReference type="SUPFAM" id="SSF53335">
    <property type="entry name" value="S-adenosyl-L-methionine-dependent methyltransferases"/>
    <property type="match status" value="1"/>
</dbReference>
<evidence type="ECO:0000313" key="4">
    <source>
        <dbReference type="Proteomes" id="UP001214521"/>
    </source>
</evidence>
<dbReference type="InterPro" id="IPR029063">
    <property type="entry name" value="SAM-dependent_MTases_sf"/>
</dbReference>
<dbReference type="GO" id="GO:0008168">
    <property type="term" value="F:methyltransferase activity"/>
    <property type="evidence" value="ECO:0007669"/>
    <property type="project" value="UniProtKB-KW"/>
</dbReference>
<dbReference type="Gene3D" id="3.40.50.150">
    <property type="entry name" value="Vaccinia Virus protein VP39"/>
    <property type="match status" value="1"/>
</dbReference>
<protein>
    <submittedName>
        <fullName evidence="3">FkbM family methyltransferase</fullName>
    </submittedName>
</protein>
<dbReference type="GO" id="GO:0032259">
    <property type="term" value="P:methylation"/>
    <property type="evidence" value="ECO:0007669"/>
    <property type="project" value="UniProtKB-KW"/>
</dbReference>
<proteinExistence type="predicted"/>
<evidence type="ECO:0000313" key="3">
    <source>
        <dbReference type="EMBL" id="EKT4439629.1"/>
    </source>
</evidence>
<dbReference type="Pfam" id="PF05050">
    <property type="entry name" value="Methyltransf_21"/>
    <property type="match status" value="1"/>
</dbReference>